<sequence>SGAKTEQDVLSTLRVAKTREPDNCEALRRLGTWLSEEGATVKSAMDYLHNIMTDEGLGLDFAKQLQTTSAGKKYVAACQHFNTKGAEDKDPAELSDHLTHFLDYPTEDGQKKCKRARRLALRRPALSGGHIVSGAERHVRLTAWMEEAVAGAAEALSLERKRKRATADDSSERPVSSAASEESSSSSDKKKKKANKAKKEKKTKTAKAKTSQKSKKASKRGKARASSSSEPKKHLDGKAKSKAKPSSESGGRGARAAFADSETSEEQPALAAWPAEVAGGCAAAQFAWAAYAPKLAAGVFEPAEYKEHVEMVPAAVREALDVQVRADRSRPPRRVDELTAAYFGIFAAAEQYWAAHGAAPDAET</sequence>
<keyword evidence="3" id="KW-1185">Reference proteome</keyword>
<feature type="compositionally biased region" description="Basic and acidic residues" evidence="1">
    <location>
        <begin position="230"/>
        <end position="239"/>
    </location>
</feature>
<gene>
    <name evidence="2" type="ORF">EVOR1521_LOCUS15779</name>
</gene>
<feature type="region of interest" description="Disordered" evidence="1">
    <location>
        <begin position="157"/>
        <end position="267"/>
    </location>
</feature>
<accession>A0AA36IME5</accession>
<organism evidence="2 3">
    <name type="scientific">Effrenium voratum</name>
    <dbReference type="NCBI Taxonomy" id="2562239"/>
    <lineage>
        <taxon>Eukaryota</taxon>
        <taxon>Sar</taxon>
        <taxon>Alveolata</taxon>
        <taxon>Dinophyceae</taxon>
        <taxon>Suessiales</taxon>
        <taxon>Symbiodiniaceae</taxon>
        <taxon>Effrenium</taxon>
    </lineage>
</organism>
<evidence type="ECO:0000313" key="3">
    <source>
        <dbReference type="Proteomes" id="UP001178507"/>
    </source>
</evidence>
<evidence type="ECO:0000256" key="1">
    <source>
        <dbReference type="SAM" id="MobiDB-lite"/>
    </source>
</evidence>
<dbReference type="Proteomes" id="UP001178507">
    <property type="component" value="Unassembled WGS sequence"/>
</dbReference>
<evidence type="ECO:0000313" key="2">
    <source>
        <dbReference type="EMBL" id="CAJ1390309.1"/>
    </source>
</evidence>
<proteinExistence type="predicted"/>
<reference evidence="2" key="1">
    <citation type="submission" date="2023-08" db="EMBL/GenBank/DDBJ databases">
        <authorList>
            <person name="Chen Y."/>
            <person name="Shah S."/>
            <person name="Dougan E. K."/>
            <person name="Thang M."/>
            <person name="Chan C."/>
        </authorList>
    </citation>
    <scope>NUCLEOTIDE SEQUENCE</scope>
</reference>
<name>A0AA36IME5_9DINO</name>
<protein>
    <submittedName>
        <fullName evidence="2">Uncharacterized protein</fullName>
    </submittedName>
</protein>
<feature type="compositionally biased region" description="Basic residues" evidence="1">
    <location>
        <begin position="189"/>
        <end position="223"/>
    </location>
</feature>
<feature type="compositionally biased region" description="Low complexity" evidence="1">
    <location>
        <begin position="176"/>
        <end position="186"/>
    </location>
</feature>
<dbReference type="EMBL" id="CAUJNA010002052">
    <property type="protein sequence ID" value="CAJ1390309.1"/>
    <property type="molecule type" value="Genomic_DNA"/>
</dbReference>
<comment type="caution">
    <text evidence="2">The sequence shown here is derived from an EMBL/GenBank/DDBJ whole genome shotgun (WGS) entry which is preliminary data.</text>
</comment>
<dbReference type="AlphaFoldDB" id="A0AA36IME5"/>
<feature type="non-terminal residue" evidence="2">
    <location>
        <position position="1"/>
    </location>
</feature>